<keyword evidence="1" id="KW-1133">Transmembrane helix</keyword>
<evidence type="ECO:0000313" key="5">
    <source>
        <dbReference type="Proteomes" id="UP000321927"/>
    </source>
</evidence>
<gene>
    <name evidence="3" type="ORF">ESW18_04940</name>
    <name evidence="2" type="ORF">LV84_01719</name>
</gene>
<dbReference type="EMBL" id="QKZU01000006">
    <property type="protein sequence ID" value="PZX57591.1"/>
    <property type="molecule type" value="Genomic_DNA"/>
</dbReference>
<dbReference type="RefSeq" id="WP_086498756.1">
    <property type="nucleotide sequence ID" value="NZ_MSSV01000002.1"/>
</dbReference>
<feature type="transmembrane region" description="Helical" evidence="1">
    <location>
        <begin position="6"/>
        <end position="23"/>
    </location>
</feature>
<evidence type="ECO:0000313" key="4">
    <source>
        <dbReference type="Proteomes" id="UP000249115"/>
    </source>
</evidence>
<keyword evidence="1" id="KW-0812">Transmembrane</keyword>
<keyword evidence="5" id="KW-1185">Reference proteome</keyword>
<name>A0A2W7RC11_9BACT</name>
<proteinExistence type="predicted"/>
<organism evidence="2 4">
    <name type="scientific">Algoriphagus ratkowskyi</name>
    <dbReference type="NCBI Taxonomy" id="57028"/>
    <lineage>
        <taxon>Bacteria</taxon>
        <taxon>Pseudomonadati</taxon>
        <taxon>Bacteroidota</taxon>
        <taxon>Cytophagia</taxon>
        <taxon>Cytophagales</taxon>
        <taxon>Cyclobacteriaceae</taxon>
        <taxon>Algoriphagus</taxon>
    </lineage>
</organism>
<dbReference type="Proteomes" id="UP000249115">
    <property type="component" value="Unassembled WGS sequence"/>
</dbReference>
<comment type="caution">
    <text evidence="2">The sequence shown here is derived from an EMBL/GenBank/DDBJ whole genome shotgun (WGS) entry which is preliminary data.</text>
</comment>
<evidence type="ECO:0000256" key="1">
    <source>
        <dbReference type="SAM" id="Phobius"/>
    </source>
</evidence>
<accession>A0A2W7RC11</accession>
<dbReference type="AlphaFoldDB" id="A0A2W7RC11"/>
<evidence type="ECO:0000313" key="2">
    <source>
        <dbReference type="EMBL" id="PZX57591.1"/>
    </source>
</evidence>
<protein>
    <submittedName>
        <fullName evidence="2">Uncharacterized protein</fullName>
    </submittedName>
</protein>
<reference evidence="2 4" key="1">
    <citation type="submission" date="2018-06" db="EMBL/GenBank/DDBJ databases">
        <title>Genomic Encyclopedia of Archaeal and Bacterial Type Strains, Phase II (KMG-II): from individual species to whole genera.</title>
        <authorList>
            <person name="Goeker M."/>
        </authorList>
    </citation>
    <scope>NUCLEOTIDE SEQUENCE [LARGE SCALE GENOMIC DNA]</scope>
    <source>
        <strain evidence="2 4">DSM 22686</strain>
    </source>
</reference>
<sequence>MANDILETVIAIFFLTLLIYFLIRNLPSWRRKNSKVQVKIKYVRRETTKNGGYAYLELEILNNNTDEIFITEIQQRHLLGPKQTFMLQDNFGNTKISFWELREQFTRPHSIGAGSQLVRYYRFKLTPDLLTKKLFLQYKVLTKSRKAYKTEEMYFVPKDLEEKPFKVSKTNDL</sequence>
<dbReference type="EMBL" id="VORV01000003">
    <property type="protein sequence ID" value="TXD78868.1"/>
    <property type="molecule type" value="Genomic_DNA"/>
</dbReference>
<keyword evidence="1" id="KW-0472">Membrane</keyword>
<evidence type="ECO:0000313" key="3">
    <source>
        <dbReference type="EMBL" id="TXD78868.1"/>
    </source>
</evidence>
<dbReference type="Proteomes" id="UP000321927">
    <property type="component" value="Unassembled WGS sequence"/>
</dbReference>
<reference evidence="3 5" key="2">
    <citation type="submission" date="2019-08" db="EMBL/GenBank/DDBJ databases">
        <title>Genome of Algoriphagus ratkowskyi IC026.</title>
        <authorList>
            <person name="Bowman J.P."/>
        </authorList>
    </citation>
    <scope>NUCLEOTIDE SEQUENCE [LARGE SCALE GENOMIC DNA]</scope>
    <source>
        <strain evidence="3 5">IC026</strain>
    </source>
</reference>